<feature type="transmembrane region" description="Helical" evidence="1">
    <location>
        <begin position="35"/>
        <end position="57"/>
    </location>
</feature>
<reference evidence="3" key="1">
    <citation type="journal article" date="2019" name="Int. J. Syst. Evol. Microbiol.">
        <title>The Global Catalogue of Microorganisms (GCM) 10K type strain sequencing project: providing services to taxonomists for standard genome sequencing and annotation.</title>
        <authorList>
            <consortium name="The Broad Institute Genomics Platform"/>
            <consortium name="The Broad Institute Genome Sequencing Center for Infectious Disease"/>
            <person name="Wu L."/>
            <person name="Ma J."/>
        </authorList>
    </citation>
    <scope>NUCLEOTIDE SEQUENCE [LARGE SCALE GENOMIC DNA]</scope>
    <source>
        <strain evidence="3">JCM 17923</strain>
    </source>
</reference>
<proteinExistence type="predicted"/>
<evidence type="ECO:0000313" key="3">
    <source>
        <dbReference type="Proteomes" id="UP001501153"/>
    </source>
</evidence>
<dbReference type="EMBL" id="BAABGZ010000082">
    <property type="protein sequence ID" value="GAA4371313.1"/>
    <property type="molecule type" value="Genomic_DNA"/>
</dbReference>
<evidence type="ECO:0008006" key="4">
    <source>
        <dbReference type="Google" id="ProtNLM"/>
    </source>
</evidence>
<sequence length="91" mass="9834">MMKSTFQRILLVNLVVLLVLAVAMRLLNQGSESGLAFMIMMAGIIALQFFINALFGAVSDSREARQGHWLSALLVLLVGFGACFGGLHIPL</sequence>
<keyword evidence="1" id="KW-0472">Membrane</keyword>
<organism evidence="2 3">
    <name type="scientific">Hymenobacter saemangeumensis</name>
    <dbReference type="NCBI Taxonomy" id="1084522"/>
    <lineage>
        <taxon>Bacteria</taxon>
        <taxon>Pseudomonadati</taxon>
        <taxon>Bacteroidota</taxon>
        <taxon>Cytophagia</taxon>
        <taxon>Cytophagales</taxon>
        <taxon>Hymenobacteraceae</taxon>
        <taxon>Hymenobacter</taxon>
    </lineage>
</organism>
<feature type="transmembrane region" description="Helical" evidence="1">
    <location>
        <begin position="69"/>
        <end position="89"/>
    </location>
</feature>
<comment type="caution">
    <text evidence="2">The sequence shown here is derived from an EMBL/GenBank/DDBJ whole genome shotgun (WGS) entry which is preliminary data.</text>
</comment>
<dbReference type="Proteomes" id="UP001501153">
    <property type="component" value="Unassembled WGS sequence"/>
</dbReference>
<evidence type="ECO:0000256" key="1">
    <source>
        <dbReference type="SAM" id="Phobius"/>
    </source>
</evidence>
<evidence type="ECO:0000313" key="2">
    <source>
        <dbReference type="EMBL" id="GAA4371313.1"/>
    </source>
</evidence>
<name>A0ABP8IT83_9BACT</name>
<gene>
    <name evidence="2" type="ORF">GCM10023185_46660</name>
</gene>
<keyword evidence="1" id="KW-1133">Transmembrane helix</keyword>
<keyword evidence="3" id="KW-1185">Reference proteome</keyword>
<keyword evidence="1" id="KW-0812">Transmembrane</keyword>
<protein>
    <recommendedName>
        <fullName evidence="4">MFS transporter</fullName>
    </recommendedName>
</protein>
<accession>A0ABP8IT83</accession>